<evidence type="ECO:0008006" key="5">
    <source>
        <dbReference type="Google" id="ProtNLM"/>
    </source>
</evidence>
<dbReference type="InterPro" id="IPR025390">
    <property type="entry name" value="Dsc3_C"/>
</dbReference>
<dbReference type="GO" id="GO:0005783">
    <property type="term" value="C:endoplasmic reticulum"/>
    <property type="evidence" value="ECO:0007669"/>
    <property type="project" value="TreeGrafter"/>
</dbReference>
<dbReference type="Pfam" id="PF13373">
    <property type="entry name" value="Dsc3_C"/>
    <property type="match status" value="1"/>
</dbReference>
<protein>
    <recommendedName>
        <fullName evidence="5">Ubiquitin-like domain-containing protein</fullName>
    </recommendedName>
</protein>
<dbReference type="OrthoDB" id="2556122at2759"/>
<feature type="domain" description="DSC E3 ubiquitin ligase complex subunit 3 C-terminal" evidence="2">
    <location>
        <begin position="161"/>
        <end position="260"/>
    </location>
</feature>
<dbReference type="Pfam" id="PF10302">
    <property type="entry name" value="Dsc3_N"/>
    <property type="match status" value="1"/>
</dbReference>
<feature type="domain" description="DSC E3 ubiquitin ligase complex subunit 3 ubiquitin-like" evidence="1">
    <location>
        <begin position="17"/>
        <end position="115"/>
    </location>
</feature>
<evidence type="ECO:0000313" key="4">
    <source>
        <dbReference type="Proteomes" id="UP000326757"/>
    </source>
</evidence>
<dbReference type="Proteomes" id="UP000326757">
    <property type="component" value="Unassembled WGS sequence"/>
</dbReference>
<keyword evidence="4" id="KW-1185">Reference proteome</keyword>
<evidence type="ECO:0000313" key="3">
    <source>
        <dbReference type="EMBL" id="KAB8288223.1"/>
    </source>
</evidence>
<reference evidence="3 4" key="1">
    <citation type="submission" date="2019-06" db="EMBL/GenBank/DDBJ databases">
        <title>Genome Sequence of the Brown Rot Fungal Pathogen Monilinia laxa.</title>
        <authorList>
            <person name="De Miccolis Angelini R.M."/>
            <person name="Landi L."/>
            <person name="Abate D."/>
            <person name="Pollastro S."/>
            <person name="Romanazzi G."/>
            <person name="Faretra F."/>
        </authorList>
    </citation>
    <scope>NUCLEOTIDE SEQUENCE [LARGE SCALE GENOMIC DNA]</scope>
    <source>
        <strain evidence="3 4">Mlax316</strain>
    </source>
</reference>
<proteinExistence type="predicted"/>
<name>A0A5N6JLW5_MONLA</name>
<dbReference type="AlphaFoldDB" id="A0A5N6JLW5"/>
<dbReference type="InterPro" id="IPR045226">
    <property type="entry name" value="Dsc3"/>
</dbReference>
<evidence type="ECO:0000259" key="1">
    <source>
        <dbReference type="Pfam" id="PF10302"/>
    </source>
</evidence>
<dbReference type="EMBL" id="VIGI01000025">
    <property type="protein sequence ID" value="KAB8288223.1"/>
    <property type="molecule type" value="Genomic_DNA"/>
</dbReference>
<comment type="caution">
    <text evidence="3">The sequence shown here is derived from an EMBL/GenBank/DDBJ whole genome shotgun (WGS) entry which is preliminary data.</text>
</comment>
<dbReference type="PANTHER" id="PTHR28049">
    <property type="entry name" value="TRANSMEMBRANE PROTEIN YOR223W"/>
    <property type="match status" value="1"/>
</dbReference>
<sequence>MSSKSTSTSRPLSRPLHITIRFADSIPDLLLDIPTQNNLTGVGLKHLVRSKLEPPASQRRFRFIYGGKFIRDDDFLTAILKVPTPPPRAIDAKGKGKYVEPLPARVYINCSIGDDILSPSEIDAETIAATSALNKSKKEKVPDGASATLGVPASSTTVAPRGFNRFLSAGFSPAEVNQLRLQFQSIQANIHTPDTMPSPNTLLRMEDSWIDNNAGNGGSGVEGGFDFGDDGMGSGLDDLLWGNIMGFLWPLGCVRMNVFSTALLERFERDGHGSSYDTRCIQMTPNSWPQQVILPVIRLNSMHIRFFGDFASIMATP</sequence>
<dbReference type="PANTHER" id="PTHR28049:SF1">
    <property type="entry name" value="DSC E3 UBIQUITIN LIGASE COMPLEX SUBUNIT 3"/>
    <property type="match status" value="1"/>
</dbReference>
<accession>A0A5N6JLW5</accession>
<dbReference type="InterPro" id="IPR019413">
    <property type="entry name" value="Dsc3_ub-like_dom"/>
</dbReference>
<organism evidence="3 4">
    <name type="scientific">Monilinia laxa</name>
    <name type="common">Brown rot fungus</name>
    <name type="synonym">Sclerotinia laxa</name>
    <dbReference type="NCBI Taxonomy" id="61186"/>
    <lineage>
        <taxon>Eukaryota</taxon>
        <taxon>Fungi</taxon>
        <taxon>Dikarya</taxon>
        <taxon>Ascomycota</taxon>
        <taxon>Pezizomycotina</taxon>
        <taxon>Leotiomycetes</taxon>
        <taxon>Helotiales</taxon>
        <taxon>Sclerotiniaceae</taxon>
        <taxon>Monilinia</taxon>
    </lineage>
</organism>
<evidence type="ECO:0000259" key="2">
    <source>
        <dbReference type="Pfam" id="PF13373"/>
    </source>
</evidence>
<dbReference type="GO" id="GO:0044695">
    <property type="term" value="C:Dsc E3 ubiquitin ligase complex"/>
    <property type="evidence" value="ECO:0007669"/>
    <property type="project" value="InterPro"/>
</dbReference>
<gene>
    <name evidence="3" type="ORF">EYC80_010224</name>
</gene>